<dbReference type="InterPro" id="IPR016032">
    <property type="entry name" value="Sig_transdc_resp-reg_C-effctor"/>
</dbReference>
<evidence type="ECO:0000313" key="11">
    <source>
        <dbReference type="Proteomes" id="UP000651057"/>
    </source>
</evidence>
<dbReference type="SMART" id="SM00028">
    <property type="entry name" value="TPR"/>
    <property type="match status" value="5"/>
</dbReference>
<keyword evidence="3" id="KW-0677">Repeat</keyword>
<evidence type="ECO:0000256" key="6">
    <source>
        <dbReference type="PROSITE-ProRule" id="PRU00339"/>
    </source>
</evidence>
<feature type="signal peptide" evidence="8">
    <location>
        <begin position="1"/>
        <end position="21"/>
    </location>
</feature>
<dbReference type="InterPro" id="IPR051476">
    <property type="entry name" value="Bac_ResReg_Asp_Phosphatase"/>
</dbReference>
<feature type="repeat" description="TPR" evidence="6">
    <location>
        <begin position="243"/>
        <end position="276"/>
    </location>
</feature>
<gene>
    <name evidence="10" type="ORF">JJQ60_10400</name>
</gene>
<evidence type="ECO:0000313" key="10">
    <source>
        <dbReference type="EMBL" id="MBL0683928.1"/>
    </source>
</evidence>
<dbReference type="InterPro" id="IPR019734">
    <property type="entry name" value="TPR_rpt"/>
</dbReference>
<evidence type="ECO:0000256" key="3">
    <source>
        <dbReference type="ARBA" id="ARBA00022737"/>
    </source>
</evidence>
<feature type="chain" id="PRO_5038010774" evidence="8">
    <location>
        <begin position="22"/>
        <end position="552"/>
    </location>
</feature>
<dbReference type="SUPFAM" id="SSF48452">
    <property type="entry name" value="TPR-like"/>
    <property type="match status" value="2"/>
</dbReference>
<evidence type="ECO:0000256" key="4">
    <source>
        <dbReference type="ARBA" id="ARBA00022803"/>
    </source>
</evidence>
<dbReference type="GO" id="GO:0006355">
    <property type="term" value="P:regulation of DNA-templated transcription"/>
    <property type="evidence" value="ECO:0007669"/>
    <property type="project" value="InterPro"/>
</dbReference>
<feature type="transmembrane region" description="Helical" evidence="7">
    <location>
        <begin position="354"/>
        <end position="373"/>
    </location>
</feature>
<keyword evidence="2" id="KW-0963">Cytoplasm</keyword>
<keyword evidence="4 6" id="KW-0802">TPR repeat</keyword>
<feature type="domain" description="HTH luxR-type" evidence="9">
    <location>
        <begin position="485"/>
        <end position="542"/>
    </location>
</feature>
<comment type="similarity">
    <text evidence="5">Belongs to the Rap family.</text>
</comment>
<keyword evidence="8" id="KW-0732">Signal</keyword>
<dbReference type="GO" id="GO:0005737">
    <property type="term" value="C:cytoplasm"/>
    <property type="evidence" value="ECO:0007669"/>
    <property type="project" value="UniProtKB-SubCell"/>
</dbReference>
<keyword evidence="7" id="KW-1133">Transmembrane helix</keyword>
<evidence type="ECO:0000256" key="1">
    <source>
        <dbReference type="ARBA" id="ARBA00004496"/>
    </source>
</evidence>
<evidence type="ECO:0000256" key="2">
    <source>
        <dbReference type="ARBA" id="ARBA00022490"/>
    </source>
</evidence>
<dbReference type="PANTHER" id="PTHR46630:SF1">
    <property type="entry name" value="TETRATRICOPEPTIDE REPEAT PROTEIN 29"/>
    <property type="match status" value="1"/>
</dbReference>
<dbReference type="Gene3D" id="1.25.40.10">
    <property type="entry name" value="Tetratricopeptide repeat domain"/>
    <property type="match status" value="2"/>
</dbReference>
<dbReference type="InterPro" id="IPR000792">
    <property type="entry name" value="Tscrpt_reg_LuxR_C"/>
</dbReference>
<evidence type="ECO:0000256" key="8">
    <source>
        <dbReference type="SAM" id="SignalP"/>
    </source>
</evidence>
<dbReference type="AlphaFoldDB" id="A0A936ZSL9"/>
<dbReference type="PANTHER" id="PTHR46630">
    <property type="entry name" value="TETRATRICOPEPTIDE REPEAT PROTEIN 29"/>
    <property type="match status" value="1"/>
</dbReference>
<keyword evidence="7" id="KW-0472">Membrane</keyword>
<dbReference type="SMART" id="SM00421">
    <property type="entry name" value="HTH_LUXR"/>
    <property type="match status" value="1"/>
</dbReference>
<dbReference type="PROSITE" id="PS50005">
    <property type="entry name" value="TPR"/>
    <property type="match status" value="2"/>
</dbReference>
<keyword evidence="11" id="KW-1185">Reference proteome</keyword>
<accession>A0A936ZSL9</accession>
<dbReference type="InterPro" id="IPR011990">
    <property type="entry name" value="TPR-like_helical_dom_sf"/>
</dbReference>
<dbReference type="Proteomes" id="UP000651057">
    <property type="component" value="Unassembled WGS sequence"/>
</dbReference>
<comment type="subcellular location">
    <subcellularLocation>
        <location evidence="1">Cytoplasm</location>
    </subcellularLocation>
</comment>
<sequence length="552" mass="63467">MKITSIYISVFLLCFSMYSQSHDSLANILKHKIKIATTDSARIDYKIKLVKQMHWFDVDTSRIILNEVLAFLKDNQEGYYYQKSNAEALNYLGILENKQGNAEKGLSNYLEALDISQSIKDSVTIGLALHNLGMFYRRQKEYKKSKQYFKEAIAIKEKLEDVESLAVSHHMLAVTYYTNKQNDSSLIHVLKVKALPCSKNRIAKVNGGLAAIYYSNKEFDKAIAIYKENVGISKNIQDKSELSISYLNVAVLYNALKEYDKALPYLDSAITVAKKLKHKELLLKQYYSRSNLNETRKEYQQALQDYKIYKTYNDSVNNIEKAKRTTALELNYKFEKEKQADQLRLESETAKKRLYLILFAIAMVLGGIIFWLTRKNAKHRIALSKSKLQKEQLEKVKAELALVTKEKELKRVVVDNSIRQEVLNKTLGEIREIIKLENEKERVKALHSLSASLLSERATKKTTTDLQSYLNKVSLDFKVILDKQFPQLKEKEKELLCLMTLGLNSTEISKLQSTTVSAIKSSRSRIRKKIGVDSKKDIIEFIKKAGSTDPRN</sequence>
<evidence type="ECO:0000256" key="5">
    <source>
        <dbReference type="ARBA" id="ARBA00038253"/>
    </source>
</evidence>
<organism evidence="10 11">
    <name type="scientific">Aquimarina mytili</name>
    <dbReference type="NCBI Taxonomy" id="874423"/>
    <lineage>
        <taxon>Bacteria</taxon>
        <taxon>Pseudomonadati</taxon>
        <taxon>Bacteroidota</taxon>
        <taxon>Flavobacteriia</taxon>
        <taxon>Flavobacteriales</taxon>
        <taxon>Flavobacteriaceae</taxon>
        <taxon>Aquimarina</taxon>
    </lineage>
</organism>
<dbReference type="EMBL" id="JAERQJ010000003">
    <property type="protein sequence ID" value="MBL0683928.1"/>
    <property type="molecule type" value="Genomic_DNA"/>
</dbReference>
<evidence type="ECO:0000256" key="7">
    <source>
        <dbReference type="SAM" id="Phobius"/>
    </source>
</evidence>
<comment type="caution">
    <text evidence="10">The sequence shown here is derived from an EMBL/GenBank/DDBJ whole genome shotgun (WGS) entry which is preliminary data.</text>
</comment>
<dbReference type="SUPFAM" id="SSF46894">
    <property type="entry name" value="C-terminal effector domain of the bipartite response regulators"/>
    <property type="match status" value="1"/>
</dbReference>
<keyword evidence="7" id="KW-0812">Transmembrane</keyword>
<dbReference type="InterPro" id="IPR036388">
    <property type="entry name" value="WH-like_DNA-bd_sf"/>
</dbReference>
<dbReference type="RefSeq" id="WP_201919374.1">
    <property type="nucleotide sequence ID" value="NZ_BAABAX010000005.1"/>
</dbReference>
<feature type="repeat" description="TPR" evidence="6">
    <location>
        <begin position="126"/>
        <end position="159"/>
    </location>
</feature>
<evidence type="ECO:0000259" key="9">
    <source>
        <dbReference type="SMART" id="SM00421"/>
    </source>
</evidence>
<protein>
    <submittedName>
        <fullName evidence="10">Tetratricopeptide repeat protein</fullName>
    </submittedName>
</protein>
<proteinExistence type="inferred from homology"/>
<dbReference type="Gene3D" id="1.10.10.10">
    <property type="entry name" value="Winged helix-like DNA-binding domain superfamily/Winged helix DNA-binding domain"/>
    <property type="match status" value="1"/>
</dbReference>
<name>A0A936ZSL9_9FLAO</name>
<dbReference type="GO" id="GO:0003677">
    <property type="term" value="F:DNA binding"/>
    <property type="evidence" value="ECO:0007669"/>
    <property type="project" value="InterPro"/>
</dbReference>
<reference evidence="10" key="1">
    <citation type="submission" date="2021-01" db="EMBL/GenBank/DDBJ databases">
        <authorList>
            <person name="Zhong Y.L."/>
        </authorList>
    </citation>
    <scope>NUCLEOTIDE SEQUENCE</scope>
    <source>
        <strain evidence="10">KCTC 23302</strain>
    </source>
</reference>
<dbReference type="Pfam" id="PF13424">
    <property type="entry name" value="TPR_12"/>
    <property type="match status" value="2"/>
</dbReference>